<dbReference type="GO" id="GO:0071555">
    <property type="term" value="P:cell wall organization"/>
    <property type="evidence" value="ECO:0007669"/>
    <property type="project" value="UniProtKB-KW"/>
</dbReference>
<dbReference type="Gene3D" id="3.30.465.10">
    <property type="match status" value="1"/>
</dbReference>
<evidence type="ECO:0000256" key="9">
    <source>
        <dbReference type="ARBA" id="ARBA00022857"/>
    </source>
</evidence>
<sequence>MSNELIDELVKYCDVECDIPLSTMTTLRLGGIAKYVVYPRTSLELNELMRTIKEFNIPYKVLGKGSNILCSDKTFEGIIIRLDRTFDDFYFDDEVCTAQAGASIISIAYDAMKHGLSGLEFASGIPGSVGGVTFMNAGAYKSNMSNIIEEVFVFRDDKFEWLSKEECKFEYRHSIFHSHPDWIIVAVKMRLKKGNEDEIRELMDNRRERRLQTQPLEYPSAGSIFKNPEDKFAWQIIEELGYRGKKKGGAFVSDKHANFIVNADHATATEFYELVCEIKKEAKEKLGRELIMEVEKFNWD</sequence>
<gene>
    <name evidence="16" type="primary">murB</name>
    <name evidence="18" type="ORF">SAMN02745191_2307</name>
</gene>
<feature type="active site" evidence="16">
    <location>
        <position position="293"/>
    </location>
</feature>
<dbReference type="SUPFAM" id="SSF56176">
    <property type="entry name" value="FAD-binding/transporter-associated domain-like"/>
    <property type="match status" value="1"/>
</dbReference>
<dbReference type="Pfam" id="PF01565">
    <property type="entry name" value="FAD_binding_4"/>
    <property type="match status" value="1"/>
</dbReference>
<dbReference type="SUPFAM" id="SSF56194">
    <property type="entry name" value="Uridine diphospho-N-Acetylenolpyruvylglucosamine reductase, MurB, C-terminal domain"/>
    <property type="match status" value="1"/>
</dbReference>
<dbReference type="GO" id="GO:0008762">
    <property type="term" value="F:UDP-N-acetylmuramate dehydrogenase activity"/>
    <property type="evidence" value="ECO:0007669"/>
    <property type="project" value="UniProtKB-UniRule"/>
</dbReference>
<evidence type="ECO:0000256" key="12">
    <source>
        <dbReference type="ARBA" id="ARBA00023002"/>
    </source>
</evidence>
<name>A0A1T4Q421_9FIRM</name>
<dbReference type="InterPro" id="IPR016169">
    <property type="entry name" value="FAD-bd_PCMH_sub2"/>
</dbReference>
<dbReference type="OrthoDB" id="9804753at2"/>
<dbReference type="PANTHER" id="PTHR21071:SF4">
    <property type="entry name" value="UDP-N-ACETYLENOLPYRUVOYLGLUCOSAMINE REDUCTASE"/>
    <property type="match status" value="1"/>
</dbReference>
<evidence type="ECO:0000256" key="1">
    <source>
        <dbReference type="ARBA" id="ARBA00001974"/>
    </source>
</evidence>
<dbReference type="Proteomes" id="UP000243297">
    <property type="component" value="Unassembled WGS sequence"/>
</dbReference>
<dbReference type="Gene3D" id="3.90.78.10">
    <property type="entry name" value="UDP-N-acetylenolpyruvoylglucosamine reductase, C-terminal domain"/>
    <property type="match status" value="1"/>
</dbReference>
<keyword evidence="14 16" id="KW-0961">Cell wall biogenesis/degradation</keyword>
<dbReference type="Pfam" id="PF02873">
    <property type="entry name" value="MurB_C"/>
    <property type="match status" value="1"/>
</dbReference>
<dbReference type="GO" id="GO:0071949">
    <property type="term" value="F:FAD binding"/>
    <property type="evidence" value="ECO:0007669"/>
    <property type="project" value="InterPro"/>
</dbReference>
<reference evidence="19" key="1">
    <citation type="submission" date="2017-02" db="EMBL/GenBank/DDBJ databases">
        <authorList>
            <person name="Varghese N."/>
            <person name="Submissions S."/>
        </authorList>
    </citation>
    <scope>NUCLEOTIDE SEQUENCE [LARGE SCALE GENOMIC DNA]</scope>
    <source>
        <strain evidence="19">ATCC 25662</strain>
    </source>
</reference>
<dbReference type="RefSeq" id="WP_078712693.1">
    <property type="nucleotide sequence ID" value="NZ_FUWY01000008.1"/>
</dbReference>
<evidence type="ECO:0000256" key="10">
    <source>
        <dbReference type="ARBA" id="ARBA00022960"/>
    </source>
</evidence>
<evidence type="ECO:0000256" key="4">
    <source>
        <dbReference type="ARBA" id="ARBA00004752"/>
    </source>
</evidence>
<evidence type="ECO:0000256" key="11">
    <source>
        <dbReference type="ARBA" id="ARBA00022984"/>
    </source>
</evidence>
<evidence type="ECO:0000313" key="19">
    <source>
        <dbReference type="Proteomes" id="UP000243297"/>
    </source>
</evidence>
<keyword evidence="10 16" id="KW-0133">Cell shape</keyword>
<evidence type="ECO:0000256" key="7">
    <source>
        <dbReference type="ARBA" id="ARBA00022630"/>
    </source>
</evidence>
<protein>
    <recommendedName>
        <fullName evidence="16">UDP-N-acetylenolpyruvoylglucosamine reductase</fullName>
        <ecNumber evidence="16">1.3.1.98</ecNumber>
    </recommendedName>
    <alternativeName>
        <fullName evidence="16">UDP-N-acetylmuramate dehydrogenase</fullName>
    </alternativeName>
</protein>
<dbReference type="NCBIfam" id="TIGR00179">
    <property type="entry name" value="murB"/>
    <property type="match status" value="1"/>
</dbReference>
<dbReference type="Gene3D" id="3.30.43.10">
    <property type="entry name" value="Uridine Diphospho-n-acetylenolpyruvylglucosamine Reductase, domain 2"/>
    <property type="match status" value="1"/>
</dbReference>
<dbReference type="InterPro" id="IPR006094">
    <property type="entry name" value="Oxid_FAD_bind_N"/>
</dbReference>
<evidence type="ECO:0000256" key="2">
    <source>
        <dbReference type="ARBA" id="ARBA00003921"/>
    </source>
</evidence>
<evidence type="ECO:0000313" key="18">
    <source>
        <dbReference type="EMBL" id="SJZ98520.1"/>
    </source>
</evidence>
<dbReference type="NCBIfam" id="NF010480">
    <property type="entry name" value="PRK13905.1"/>
    <property type="match status" value="1"/>
</dbReference>
<keyword evidence="13 16" id="KW-0131">Cell cycle</keyword>
<dbReference type="GO" id="GO:0005829">
    <property type="term" value="C:cytosol"/>
    <property type="evidence" value="ECO:0007669"/>
    <property type="project" value="TreeGrafter"/>
</dbReference>
<proteinExistence type="inferred from homology"/>
<feature type="active site" evidence="16">
    <location>
        <position position="172"/>
    </location>
</feature>
<evidence type="ECO:0000259" key="17">
    <source>
        <dbReference type="PROSITE" id="PS51387"/>
    </source>
</evidence>
<keyword evidence="7 16" id="KW-0285">Flavoprotein</keyword>
<comment type="similarity">
    <text evidence="16">Belongs to the MurB family.</text>
</comment>
<dbReference type="InterPro" id="IPR016167">
    <property type="entry name" value="FAD-bd_PCMH_sub1"/>
</dbReference>
<dbReference type="AlphaFoldDB" id="A0A1T4Q421"/>
<dbReference type="InterPro" id="IPR016166">
    <property type="entry name" value="FAD-bd_PCMH"/>
</dbReference>
<accession>A0A1T4Q421</accession>
<evidence type="ECO:0000256" key="13">
    <source>
        <dbReference type="ARBA" id="ARBA00023306"/>
    </source>
</evidence>
<dbReference type="InterPro" id="IPR036318">
    <property type="entry name" value="FAD-bd_PCMH-like_sf"/>
</dbReference>
<comment type="function">
    <text evidence="2 16">Cell wall formation.</text>
</comment>
<keyword evidence="8 16" id="KW-0274">FAD</keyword>
<dbReference type="GO" id="GO:0008360">
    <property type="term" value="P:regulation of cell shape"/>
    <property type="evidence" value="ECO:0007669"/>
    <property type="project" value="UniProtKB-KW"/>
</dbReference>
<keyword evidence="5 16" id="KW-0963">Cytoplasm</keyword>
<feature type="domain" description="FAD-binding PCMH-type" evidence="17">
    <location>
        <begin position="29"/>
        <end position="194"/>
    </location>
</feature>
<keyword evidence="12 16" id="KW-0560">Oxidoreductase</keyword>
<evidence type="ECO:0000256" key="8">
    <source>
        <dbReference type="ARBA" id="ARBA00022827"/>
    </source>
</evidence>
<feature type="active site" description="Proton donor" evidence="16">
    <location>
        <position position="223"/>
    </location>
</feature>
<keyword evidence="6 16" id="KW-0132">Cell division</keyword>
<dbReference type="GO" id="GO:0009252">
    <property type="term" value="P:peptidoglycan biosynthetic process"/>
    <property type="evidence" value="ECO:0007669"/>
    <property type="project" value="UniProtKB-UniRule"/>
</dbReference>
<keyword evidence="19" id="KW-1185">Reference proteome</keyword>
<evidence type="ECO:0000256" key="3">
    <source>
        <dbReference type="ARBA" id="ARBA00004496"/>
    </source>
</evidence>
<dbReference type="UniPathway" id="UPA00219"/>
<dbReference type="InterPro" id="IPR011601">
    <property type="entry name" value="MurB_C"/>
</dbReference>
<dbReference type="InterPro" id="IPR003170">
    <property type="entry name" value="MurB"/>
</dbReference>
<dbReference type="HAMAP" id="MF_00037">
    <property type="entry name" value="MurB"/>
    <property type="match status" value="1"/>
</dbReference>
<dbReference type="EMBL" id="FUWY01000008">
    <property type="protein sequence ID" value="SJZ98520.1"/>
    <property type="molecule type" value="Genomic_DNA"/>
</dbReference>
<keyword evidence="11 16" id="KW-0573">Peptidoglycan synthesis</keyword>
<dbReference type="InterPro" id="IPR036635">
    <property type="entry name" value="MurB_C_sf"/>
</dbReference>
<comment type="catalytic activity">
    <reaction evidence="15 16">
        <text>UDP-N-acetyl-alpha-D-muramate + NADP(+) = UDP-N-acetyl-3-O-(1-carboxyvinyl)-alpha-D-glucosamine + NADPH + H(+)</text>
        <dbReference type="Rhea" id="RHEA:12248"/>
        <dbReference type="ChEBI" id="CHEBI:15378"/>
        <dbReference type="ChEBI" id="CHEBI:57783"/>
        <dbReference type="ChEBI" id="CHEBI:58349"/>
        <dbReference type="ChEBI" id="CHEBI:68483"/>
        <dbReference type="ChEBI" id="CHEBI:70757"/>
        <dbReference type="EC" id="1.3.1.98"/>
    </reaction>
</comment>
<comment type="subcellular location">
    <subcellularLocation>
        <location evidence="3 16">Cytoplasm</location>
    </subcellularLocation>
</comment>
<evidence type="ECO:0000256" key="6">
    <source>
        <dbReference type="ARBA" id="ARBA00022618"/>
    </source>
</evidence>
<evidence type="ECO:0000256" key="15">
    <source>
        <dbReference type="ARBA" id="ARBA00048914"/>
    </source>
</evidence>
<comment type="pathway">
    <text evidence="4 16">Cell wall biogenesis; peptidoglycan biosynthesis.</text>
</comment>
<keyword evidence="9 16" id="KW-0521">NADP</keyword>
<dbReference type="PROSITE" id="PS51387">
    <property type="entry name" value="FAD_PCMH"/>
    <property type="match status" value="1"/>
</dbReference>
<dbReference type="GO" id="GO:0051301">
    <property type="term" value="P:cell division"/>
    <property type="evidence" value="ECO:0007669"/>
    <property type="project" value="UniProtKB-KW"/>
</dbReference>
<dbReference type="STRING" id="118967.SAMN02745191_2307"/>
<evidence type="ECO:0000256" key="5">
    <source>
        <dbReference type="ARBA" id="ARBA00022490"/>
    </source>
</evidence>
<dbReference type="EC" id="1.3.1.98" evidence="16"/>
<dbReference type="PANTHER" id="PTHR21071">
    <property type="entry name" value="UDP-N-ACETYLENOLPYRUVOYLGLUCOSAMINE REDUCTASE"/>
    <property type="match status" value="1"/>
</dbReference>
<comment type="cofactor">
    <cofactor evidence="1 16">
        <name>FAD</name>
        <dbReference type="ChEBI" id="CHEBI:57692"/>
    </cofactor>
</comment>
<organism evidence="18 19">
    <name type="scientific">Anaerorhabdus furcosa</name>
    <dbReference type="NCBI Taxonomy" id="118967"/>
    <lineage>
        <taxon>Bacteria</taxon>
        <taxon>Bacillati</taxon>
        <taxon>Bacillota</taxon>
        <taxon>Erysipelotrichia</taxon>
        <taxon>Erysipelotrichales</taxon>
        <taxon>Erysipelotrichaceae</taxon>
        <taxon>Anaerorhabdus</taxon>
    </lineage>
</organism>
<evidence type="ECO:0000256" key="16">
    <source>
        <dbReference type="HAMAP-Rule" id="MF_00037"/>
    </source>
</evidence>
<evidence type="ECO:0000256" key="14">
    <source>
        <dbReference type="ARBA" id="ARBA00023316"/>
    </source>
</evidence>